<accession>A0A0K0M4M9</accession>
<comment type="subcellular location">
    <subcellularLocation>
        <location evidence="1">Secreted</location>
    </subcellularLocation>
</comment>
<sequence>MSCGWLLVLFSHVVLLLACPGLSRCALDYPSFTDNSNPQSERYEKRYNDIENDSFIGLMGRRSAGTNRDTNPPFRPNMNDIFVGLLGRRNTVSDIPVRRGQRRGNIFLKDRMQRFCCGV</sequence>
<reference evidence="7" key="1">
    <citation type="submission" date="2014-03" db="EMBL/GenBank/DDBJ databases">
        <title>TAC3b gene products on the regulation of prolactin (PRL) via NK2R and somatolactin a (SLa) via NK3R: NKB2 as a weak stimulator.</title>
        <authorList>
            <person name="Hu G.F."/>
            <person name="Wong A.O.L."/>
        </authorList>
    </citation>
    <scope>NUCLEOTIDE SEQUENCE</scope>
</reference>
<feature type="signal peptide" evidence="6">
    <location>
        <begin position="1"/>
        <end position="18"/>
    </location>
</feature>
<evidence type="ECO:0000256" key="1">
    <source>
        <dbReference type="ARBA" id="ARBA00004613"/>
    </source>
</evidence>
<keyword evidence="5" id="KW-0527">Neuropeptide</keyword>
<evidence type="ECO:0000256" key="5">
    <source>
        <dbReference type="ARBA" id="ARBA00023320"/>
    </source>
</evidence>
<keyword evidence="4 6" id="KW-0732">Signal</keyword>
<feature type="chain" id="PRO_5005451215" evidence="6">
    <location>
        <begin position="19"/>
        <end position="119"/>
    </location>
</feature>
<proteinExistence type="evidence at transcript level"/>
<evidence type="ECO:0000313" key="7">
    <source>
        <dbReference type="EMBL" id="AJF19702.1"/>
    </source>
</evidence>
<name>A0A0K0M4M9_CTEID</name>
<dbReference type="GO" id="GO:0005576">
    <property type="term" value="C:extracellular region"/>
    <property type="evidence" value="ECO:0007669"/>
    <property type="project" value="UniProtKB-SubCell"/>
</dbReference>
<dbReference type="PANTHER" id="PTHR15536">
    <property type="entry name" value="TACHYKININ-3"/>
    <property type="match status" value="1"/>
</dbReference>
<dbReference type="EMBL" id="KJ577570">
    <property type="protein sequence ID" value="AJF19702.1"/>
    <property type="molecule type" value="mRNA"/>
</dbReference>
<dbReference type="AlphaFoldDB" id="A0A0K0M4M9"/>
<dbReference type="InterPro" id="IPR003635">
    <property type="entry name" value="Neurokinin-B/TAC3"/>
</dbReference>
<dbReference type="GO" id="GO:0007218">
    <property type="term" value="P:neuropeptide signaling pathway"/>
    <property type="evidence" value="ECO:0007669"/>
    <property type="project" value="UniProtKB-KW"/>
</dbReference>
<evidence type="ECO:0000256" key="2">
    <source>
        <dbReference type="ARBA" id="ARBA00022525"/>
    </source>
</evidence>
<protein>
    <submittedName>
        <fullName evidence="7">Preprotahchykinin 3b</fullName>
    </submittedName>
</protein>
<dbReference type="GO" id="GO:0007217">
    <property type="term" value="P:tachykinin receptor signaling pathway"/>
    <property type="evidence" value="ECO:0007669"/>
    <property type="project" value="InterPro"/>
</dbReference>
<evidence type="ECO:0000256" key="6">
    <source>
        <dbReference type="SAM" id="SignalP"/>
    </source>
</evidence>
<keyword evidence="3" id="KW-0165">Cleavage on pair of basic residues</keyword>
<dbReference type="PANTHER" id="PTHR15536:SF1">
    <property type="entry name" value="TACHYKININ-3"/>
    <property type="match status" value="1"/>
</dbReference>
<evidence type="ECO:0000256" key="4">
    <source>
        <dbReference type="ARBA" id="ARBA00022729"/>
    </source>
</evidence>
<evidence type="ECO:0000256" key="3">
    <source>
        <dbReference type="ARBA" id="ARBA00022685"/>
    </source>
</evidence>
<keyword evidence="2" id="KW-0964">Secreted</keyword>
<gene>
    <name evidence="7" type="primary">TAC3b</name>
</gene>
<dbReference type="GO" id="GO:0045777">
    <property type="term" value="P:positive regulation of blood pressure"/>
    <property type="evidence" value="ECO:0007669"/>
    <property type="project" value="TreeGrafter"/>
</dbReference>
<organism evidence="7">
    <name type="scientific">Ctenopharyngodon idella</name>
    <name type="common">Grass carp</name>
    <name type="synonym">Leuciscus idella</name>
    <dbReference type="NCBI Taxonomy" id="7959"/>
    <lineage>
        <taxon>Eukaryota</taxon>
        <taxon>Metazoa</taxon>
        <taxon>Chordata</taxon>
        <taxon>Craniata</taxon>
        <taxon>Vertebrata</taxon>
        <taxon>Euteleostomi</taxon>
        <taxon>Actinopterygii</taxon>
        <taxon>Neopterygii</taxon>
        <taxon>Teleostei</taxon>
        <taxon>Ostariophysi</taxon>
        <taxon>Cypriniformes</taxon>
        <taxon>Xenocyprididae</taxon>
        <taxon>Xenocypridinae</taxon>
        <taxon>Ctenopharyngodon</taxon>
    </lineage>
</organism>